<dbReference type="Proteomes" id="UP000826212">
    <property type="component" value="Chromosome"/>
</dbReference>
<keyword evidence="2" id="KW-1185">Reference proteome</keyword>
<dbReference type="EMBL" id="CP081303">
    <property type="protein sequence ID" value="QZE15061.1"/>
    <property type="molecule type" value="Genomic_DNA"/>
</dbReference>
<protein>
    <submittedName>
        <fullName evidence="1">Uncharacterized protein</fullName>
    </submittedName>
</protein>
<organism evidence="1 2">
    <name type="scientific">Halosquirtibacter laminarini</name>
    <dbReference type="NCBI Taxonomy" id="3374600"/>
    <lineage>
        <taxon>Bacteria</taxon>
        <taxon>Pseudomonadati</taxon>
        <taxon>Bacteroidota</taxon>
        <taxon>Bacteroidia</taxon>
        <taxon>Marinilabiliales</taxon>
        <taxon>Prolixibacteraceae</taxon>
        <taxon>Halosquirtibacter</taxon>
    </lineage>
</organism>
<proteinExistence type="predicted"/>
<name>A0AC61NLS0_9BACT</name>
<accession>A0AC61NLS0</accession>
<sequence>MKTNKKAILGFAVAMIFSLGFMQGMSTKSNHDITIQQLGLGCAMGSACAEDGGALQAGLEYGANVCTGLAVGMGSAGAHATLATGGAASANPVGAAYWITTGVIGL</sequence>
<evidence type="ECO:0000313" key="2">
    <source>
        <dbReference type="Proteomes" id="UP000826212"/>
    </source>
</evidence>
<gene>
    <name evidence="1" type="ORF">K4L44_04325</name>
</gene>
<reference evidence="1" key="1">
    <citation type="submission" date="2021-08" db="EMBL/GenBank/DDBJ databases">
        <title>Novel anaerobic bacterium isolated from sea squirt in East Sea, Republic of Korea.</title>
        <authorList>
            <person name="Nguyen T.H."/>
            <person name="Li Z."/>
            <person name="Lee Y.-J."/>
            <person name="Ko J."/>
            <person name="Kim S.-G."/>
        </authorList>
    </citation>
    <scope>NUCLEOTIDE SEQUENCE</scope>
    <source>
        <strain evidence="1">KCTC 25031</strain>
    </source>
</reference>
<evidence type="ECO:0000313" key="1">
    <source>
        <dbReference type="EMBL" id="QZE15061.1"/>
    </source>
</evidence>